<dbReference type="GO" id="GO:0000124">
    <property type="term" value="C:SAGA complex"/>
    <property type="evidence" value="ECO:0007669"/>
    <property type="project" value="InterPro"/>
</dbReference>
<reference evidence="2 3" key="1">
    <citation type="submission" date="2023-11" db="EMBL/GenBank/DDBJ databases">
        <title>An acidophilic fungus is an integral part of prey digestion in a carnivorous sundew plant.</title>
        <authorList>
            <person name="Tsai I.J."/>
        </authorList>
    </citation>
    <scope>NUCLEOTIDE SEQUENCE [LARGE SCALE GENOMIC DNA]</scope>
    <source>
        <strain evidence="2">169a</strain>
    </source>
</reference>
<name>A0AAQ3M2Y0_9PEZI</name>
<dbReference type="InterPro" id="IPR018783">
    <property type="entry name" value="TF_ENY2"/>
</dbReference>
<accession>A0AAQ3M2Y0</accession>
<evidence type="ECO:0000256" key="1">
    <source>
        <dbReference type="SAM" id="MobiDB-lite"/>
    </source>
</evidence>
<feature type="region of interest" description="Disordered" evidence="1">
    <location>
        <begin position="1"/>
        <end position="21"/>
    </location>
</feature>
<dbReference type="InterPro" id="IPR038212">
    <property type="entry name" value="TF_EnY2_sf"/>
</dbReference>
<gene>
    <name evidence="2" type="ORF">R9X50_00171500</name>
</gene>
<proteinExistence type="predicted"/>
<dbReference type="Proteomes" id="UP001303373">
    <property type="component" value="Chromosome 2"/>
</dbReference>
<organism evidence="2 3">
    <name type="scientific">Acrodontium crateriforme</name>
    <dbReference type="NCBI Taxonomy" id="150365"/>
    <lineage>
        <taxon>Eukaryota</taxon>
        <taxon>Fungi</taxon>
        <taxon>Dikarya</taxon>
        <taxon>Ascomycota</taxon>
        <taxon>Pezizomycotina</taxon>
        <taxon>Dothideomycetes</taxon>
        <taxon>Dothideomycetidae</taxon>
        <taxon>Mycosphaerellales</taxon>
        <taxon>Teratosphaeriaceae</taxon>
        <taxon>Acrodontium</taxon>
    </lineage>
</organism>
<sequence>MASMNGTPSVSVSANSSGANPTLQTEITQALLQNGGIGRIQRTLQQRLDEAGWTEALRNYATELFRSGEATTYDEAVAKVMQAIKSGAQAANGATVAVPDLRIPEDAKESGATAVRKELDEILDFKT</sequence>
<dbReference type="Gene3D" id="1.10.246.140">
    <property type="match status" value="1"/>
</dbReference>
<dbReference type="GO" id="GO:0003713">
    <property type="term" value="F:transcription coactivator activity"/>
    <property type="evidence" value="ECO:0007669"/>
    <property type="project" value="InterPro"/>
</dbReference>
<protein>
    <recommendedName>
        <fullName evidence="4">Transcription and mRNA export factor SUS1</fullName>
    </recommendedName>
</protein>
<dbReference type="GO" id="GO:0005643">
    <property type="term" value="C:nuclear pore"/>
    <property type="evidence" value="ECO:0007669"/>
    <property type="project" value="InterPro"/>
</dbReference>
<evidence type="ECO:0000313" key="3">
    <source>
        <dbReference type="Proteomes" id="UP001303373"/>
    </source>
</evidence>
<keyword evidence="3" id="KW-1185">Reference proteome</keyword>
<dbReference type="EMBL" id="CP138581">
    <property type="protein sequence ID" value="WPG98915.1"/>
    <property type="molecule type" value="Genomic_DNA"/>
</dbReference>
<evidence type="ECO:0008006" key="4">
    <source>
        <dbReference type="Google" id="ProtNLM"/>
    </source>
</evidence>
<dbReference type="GO" id="GO:0006406">
    <property type="term" value="P:mRNA export from nucleus"/>
    <property type="evidence" value="ECO:0007669"/>
    <property type="project" value="InterPro"/>
</dbReference>
<evidence type="ECO:0000313" key="2">
    <source>
        <dbReference type="EMBL" id="WPG98915.1"/>
    </source>
</evidence>
<dbReference type="AlphaFoldDB" id="A0AAQ3M2Y0"/>
<dbReference type="Pfam" id="PF10163">
    <property type="entry name" value="EnY2"/>
    <property type="match status" value="1"/>
</dbReference>